<proteinExistence type="predicted"/>
<protein>
    <submittedName>
        <fullName evidence="2">Uncharacterized protein</fullName>
    </submittedName>
</protein>
<name>A0A7Y7QZL9_9SPHN</name>
<dbReference type="Proteomes" id="UP000531581">
    <property type="component" value="Unassembled WGS sequence"/>
</dbReference>
<gene>
    <name evidence="1" type="ORF">HKX05_19295</name>
    <name evidence="2" type="ORF">HLV41_20305</name>
</gene>
<dbReference type="RefSeq" id="WP_170172220.1">
    <property type="nucleotide sequence ID" value="NZ_JABEOV010000031.1"/>
</dbReference>
<organism evidence="2 3">
    <name type="scientific">Sphingomonas sanguinis</name>
    <dbReference type="NCBI Taxonomy" id="33051"/>
    <lineage>
        <taxon>Bacteria</taxon>
        <taxon>Pseudomonadati</taxon>
        <taxon>Pseudomonadota</taxon>
        <taxon>Alphaproteobacteria</taxon>
        <taxon>Sphingomonadales</taxon>
        <taxon>Sphingomonadaceae</taxon>
        <taxon>Sphingomonas</taxon>
    </lineage>
</organism>
<reference evidence="3 4" key="1">
    <citation type="submission" date="2020-05" db="EMBL/GenBank/DDBJ databases">
        <title>Draft Genome Sequences of Sphingomonas sp. Isolated from the International Space Station.</title>
        <authorList>
            <person name="Bijlani S."/>
            <person name="Singh N.K."/>
            <person name="Mason C.E."/>
            <person name="Wang C.C."/>
            <person name="Venkateswaran K."/>
        </authorList>
    </citation>
    <scope>NUCLEOTIDE SEQUENCE [LARGE SCALE GENOMIC DNA]</scope>
    <source>
        <strain evidence="1 4">IIF7SW-B5</strain>
        <strain evidence="2">ISS-IIF7SWP</strain>
    </source>
</reference>
<keyword evidence="4" id="KW-1185">Reference proteome</keyword>
<dbReference type="EMBL" id="JABYQV010000037">
    <property type="protein sequence ID" value="NVP33381.1"/>
    <property type="molecule type" value="Genomic_DNA"/>
</dbReference>
<dbReference type="Proteomes" id="UP000557656">
    <property type="component" value="Unassembled WGS sequence"/>
</dbReference>
<evidence type="ECO:0000313" key="4">
    <source>
        <dbReference type="Proteomes" id="UP000557656"/>
    </source>
</evidence>
<sequence>MSTAPPRIGMDRFVAAEWMELAASVVRGEMQAEGLHARLAADIPGVQVQRKTLGIINRMWFPDDQGARELAVRAASVATSDEAARTAVYEAVAISAYPYFRQVVENVGRLLRLQETCSPGEVHRRMFEQHGKRTTIDQATSYAFKTMVSWRMIQRCPDKRIAPAASLKLSPPAKRLLDDAANRSRRSVSALTASDPLLFPFS</sequence>
<comment type="caution">
    <text evidence="2">The sequence shown here is derived from an EMBL/GenBank/DDBJ whole genome shotgun (WGS) entry which is preliminary data.</text>
</comment>
<evidence type="ECO:0000313" key="3">
    <source>
        <dbReference type="Proteomes" id="UP000531581"/>
    </source>
</evidence>
<dbReference type="EMBL" id="JABEOV010000031">
    <property type="protein sequence ID" value="NNG55492.1"/>
    <property type="molecule type" value="Genomic_DNA"/>
</dbReference>
<evidence type="ECO:0000313" key="2">
    <source>
        <dbReference type="EMBL" id="NVP33381.1"/>
    </source>
</evidence>
<accession>A0A7Y7QZL9</accession>
<evidence type="ECO:0000313" key="1">
    <source>
        <dbReference type="EMBL" id="NNG55492.1"/>
    </source>
</evidence>
<dbReference type="AlphaFoldDB" id="A0A7Y7QZL9"/>